<dbReference type="AlphaFoldDB" id="A0A1H5UTP6"/>
<keyword evidence="2" id="KW-0175">Coiled coil</keyword>
<dbReference type="EMBL" id="FNUK01000010">
    <property type="protein sequence ID" value="SEF77808.1"/>
    <property type="molecule type" value="Genomic_DNA"/>
</dbReference>
<dbReference type="InterPro" id="IPR010273">
    <property type="entry name" value="DUF881"/>
</dbReference>
<keyword evidence="3" id="KW-0472">Membrane</keyword>
<dbReference type="OrthoDB" id="9776196at2"/>
<sequence>MRRVSSQLWVGIICMILGFMITYQLRYIKTPKYQYTTRQFENLVKEAEDLKKQRDELQKKVEEYQKRIDEIEQSVASTNKIASKMKEELDNLRVLAGLTDVEGPGIEITITPINDISNKQPSQIYYKDLIDIVNELNSAGAEAISINGERYVGRTQIRQAGLSIKINDSKFDPSQPFVIKAIGDPAILEGAFKMPDSIIEVLKKIGGFDIKIVRSNNIKISKYNKLLEYKFVKGSR</sequence>
<evidence type="ECO:0000313" key="4">
    <source>
        <dbReference type="EMBL" id="SEF77808.1"/>
    </source>
</evidence>
<keyword evidence="3" id="KW-1133">Transmembrane helix</keyword>
<comment type="similarity">
    <text evidence="1">Belongs to the UPF0749 family.</text>
</comment>
<dbReference type="Pfam" id="PF05949">
    <property type="entry name" value="DUF881"/>
    <property type="match status" value="1"/>
</dbReference>
<feature type="transmembrane region" description="Helical" evidence="3">
    <location>
        <begin position="6"/>
        <end position="25"/>
    </location>
</feature>
<name>A0A1H5UTP6_9CLOT</name>
<dbReference type="Gene3D" id="3.30.70.1880">
    <property type="entry name" value="Protein of unknown function DUF881"/>
    <property type="match status" value="1"/>
</dbReference>
<dbReference type="RefSeq" id="WP_103895970.1">
    <property type="nucleotide sequence ID" value="NZ_FNUK01000010.1"/>
</dbReference>
<evidence type="ECO:0000313" key="5">
    <source>
        <dbReference type="Proteomes" id="UP000242850"/>
    </source>
</evidence>
<dbReference type="Proteomes" id="UP000242850">
    <property type="component" value="Unassembled WGS sequence"/>
</dbReference>
<keyword evidence="3" id="KW-0812">Transmembrane</keyword>
<keyword evidence="5" id="KW-1185">Reference proteome</keyword>
<feature type="coiled-coil region" evidence="2">
    <location>
        <begin position="33"/>
        <end position="88"/>
    </location>
</feature>
<dbReference type="PANTHER" id="PTHR37313">
    <property type="entry name" value="UPF0749 PROTEIN RV1825"/>
    <property type="match status" value="1"/>
</dbReference>
<evidence type="ECO:0000256" key="2">
    <source>
        <dbReference type="SAM" id="Coils"/>
    </source>
</evidence>
<organism evidence="4 5">
    <name type="scientific">Caloramator fervidus</name>
    <dbReference type="NCBI Taxonomy" id="29344"/>
    <lineage>
        <taxon>Bacteria</taxon>
        <taxon>Bacillati</taxon>
        <taxon>Bacillota</taxon>
        <taxon>Clostridia</taxon>
        <taxon>Eubacteriales</taxon>
        <taxon>Clostridiaceae</taxon>
        <taxon>Caloramator</taxon>
    </lineage>
</organism>
<evidence type="ECO:0000256" key="1">
    <source>
        <dbReference type="ARBA" id="ARBA00009108"/>
    </source>
</evidence>
<gene>
    <name evidence="4" type="ORF">SAMN05660865_00994</name>
</gene>
<protein>
    <submittedName>
        <fullName evidence="4">Uncharacterized conserved protein YlxW, UPF0749 family</fullName>
    </submittedName>
</protein>
<dbReference type="PANTHER" id="PTHR37313:SF2">
    <property type="entry name" value="UPF0749 PROTEIN YLXX"/>
    <property type="match status" value="1"/>
</dbReference>
<accession>A0A1H5UTP6</accession>
<evidence type="ECO:0000256" key="3">
    <source>
        <dbReference type="SAM" id="Phobius"/>
    </source>
</evidence>
<reference evidence="5" key="1">
    <citation type="submission" date="2016-10" db="EMBL/GenBank/DDBJ databases">
        <authorList>
            <person name="Varghese N."/>
            <person name="Submissions S."/>
        </authorList>
    </citation>
    <scope>NUCLEOTIDE SEQUENCE [LARGE SCALE GENOMIC DNA]</scope>
    <source>
        <strain evidence="5">DSM 5463</strain>
    </source>
</reference>
<proteinExistence type="inferred from homology"/>